<dbReference type="PANTHER" id="PTHR43575">
    <property type="entry name" value="PROTEIN ABCI7, CHLOROPLASTIC"/>
    <property type="match status" value="1"/>
</dbReference>
<proteinExistence type="inferred from homology"/>
<name>A0A1M7CBC2_9FLAO</name>
<organism evidence="4 5">
    <name type="scientific">Flavobacterium chilense</name>
    <dbReference type="NCBI Taxonomy" id="946677"/>
    <lineage>
        <taxon>Bacteria</taxon>
        <taxon>Pseudomonadati</taxon>
        <taxon>Bacteroidota</taxon>
        <taxon>Flavobacteriia</taxon>
        <taxon>Flavobacteriales</taxon>
        <taxon>Flavobacteriaceae</taxon>
        <taxon>Flavobacterium</taxon>
    </lineage>
</organism>
<dbReference type="EMBL" id="FRBT01000002">
    <property type="protein sequence ID" value="SHL64483.1"/>
    <property type="molecule type" value="Genomic_DNA"/>
</dbReference>
<dbReference type="STRING" id="946677.SAMN05444484_10291"/>
<gene>
    <name evidence="4" type="ORF">SAMN05444484_10291</name>
</gene>
<dbReference type="SUPFAM" id="SSF101960">
    <property type="entry name" value="Stabilizer of iron transporter SufD"/>
    <property type="match status" value="1"/>
</dbReference>
<reference evidence="5" key="1">
    <citation type="submission" date="2016-11" db="EMBL/GenBank/DDBJ databases">
        <authorList>
            <person name="Varghese N."/>
            <person name="Submissions S."/>
        </authorList>
    </citation>
    <scope>NUCLEOTIDE SEQUENCE [LARGE SCALE GENOMIC DNA]</scope>
    <source>
        <strain evidence="5">DSM 24724</strain>
    </source>
</reference>
<dbReference type="InterPro" id="IPR055346">
    <property type="entry name" value="Fe-S_cluster_assembly_SufBD"/>
</dbReference>
<keyword evidence="5" id="KW-1185">Reference proteome</keyword>
<dbReference type="PANTHER" id="PTHR43575:SF1">
    <property type="entry name" value="PROTEIN ABCI7, CHLOROPLASTIC"/>
    <property type="match status" value="1"/>
</dbReference>
<evidence type="ECO:0000256" key="1">
    <source>
        <dbReference type="ARBA" id="ARBA00043967"/>
    </source>
</evidence>
<evidence type="ECO:0000313" key="5">
    <source>
        <dbReference type="Proteomes" id="UP000184028"/>
    </source>
</evidence>
<dbReference type="InterPro" id="IPR000825">
    <property type="entry name" value="SUF_FeS_clus_asmbl_SufBD_core"/>
</dbReference>
<dbReference type="GO" id="GO:0016226">
    <property type="term" value="P:iron-sulfur cluster assembly"/>
    <property type="evidence" value="ECO:0007669"/>
    <property type="project" value="InterPro"/>
</dbReference>
<dbReference type="InterPro" id="IPR037284">
    <property type="entry name" value="SUF_FeS_clus_asmbl_SufBD_sf"/>
</dbReference>
<evidence type="ECO:0000259" key="3">
    <source>
        <dbReference type="Pfam" id="PF19295"/>
    </source>
</evidence>
<dbReference type="Pfam" id="PF19295">
    <property type="entry name" value="SufBD_N"/>
    <property type="match status" value="1"/>
</dbReference>
<dbReference type="InterPro" id="IPR045595">
    <property type="entry name" value="SufBD_N"/>
</dbReference>
<dbReference type="NCBIfam" id="TIGR01981">
    <property type="entry name" value="sufD"/>
    <property type="match status" value="1"/>
</dbReference>
<comment type="similarity">
    <text evidence="1">Belongs to the iron-sulfur cluster assembly SufBD family.</text>
</comment>
<dbReference type="Pfam" id="PF01458">
    <property type="entry name" value="SUFBD_core"/>
    <property type="match status" value="1"/>
</dbReference>
<accession>A0A1M7CBC2</accession>
<evidence type="ECO:0000259" key="2">
    <source>
        <dbReference type="Pfam" id="PF01458"/>
    </source>
</evidence>
<feature type="domain" description="SUF system FeS cluster assembly SufBD core" evidence="2">
    <location>
        <begin position="198"/>
        <end position="428"/>
    </location>
</feature>
<protein>
    <submittedName>
        <fullName evidence="4">Iron-regulated ABC transporter permease protein SufD</fullName>
    </submittedName>
</protein>
<dbReference type="InterPro" id="IPR011542">
    <property type="entry name" value="SUF_FeS_clus_asmbl_SufD"/>
</dbReference>
<feature type="domain" description="SUF system FeS cluster assembly SufBD N-terminal" evidence="3">
    <location>
        <begin position="27"/>
        <end position="191"/>
    </location>
</feature>
<sequence>MAKTVDNPKSFDFRLSTLRLNRKMDLKEKLVSSFMAFEERVDVHSDLHDIRTKALKNFENKGFPTKKEEAWKYTSLNAILKNDFTVFPKEENAIEFNQVKKYFLHEIDTYKLVFIDGVFSSHLSSTTHDGIDVCLMSSALTKPKYKMVIDTYFNQIASKDDSLTSLNTAFAMEGAFINIPKKKVADKPIEIMYFSTGNESALMVQPRNLVIVGENSHVQIIERHQSLNENPVLTNSVTEIFAQKRAIVDYYKIQNDNSEANLIDNTYVSQQQESHAYVHTFSFGGNLTRNNLNFYHFGERLTSTLNGISILNDKQHVDHYTLVNHATPNCESFQDYKGIFSDRSTGVFNGKVLVEKEAQKTNAFQKSNNILLSDKATINAKPQLEIFADDVKCSHGCTVGQLDETAMFYMQSRGIPQKEAKALLMYAFSNAVIESIKIPELKQRITKIIAMKLGVNLGFDL</sequence>
<dbReference type="Proteomes" id="UP000184028">
    <property type="component" value="Unassembled WGS sequence"/>
</dbReference>
<dbReference type="AlphaFoldDB" id="A0A1M7CBC2"/>
<evidence type="ECO:0000313" key="4">
    <source>
        <dbReference type="EMBL" id="SHL64483.1"/>
    </source>
</evidence>